<feature type="transmembrane region" description="Helical" evidence="5">
    <location>
        <begin position="173"/>
        <end position="194"/>
    </location>
</feature>
<evidence type="ECO:0000256" key="4">
    <source>
        <dbReference type="ARBA" id="ARBA00023136"/>
    </source>
</evidence>
<protein>
    <submittedName>
        <fullName evidence="7">Membrane protein</fullName>
    </submittedName>
</protein>
<feature type="transmembrane region" description="Helical" evidence="5">
    <location>
        <begin position="200"/>
        <end position="226"/>
    </location>
</feature>
<feature type="transmembrane region" description="Helical" evidence="5">
    <location>
        <begin position="7"/>
        <end position="27"/>
    </location>
</feature>
<evidence type="ECO:0000259" key="6">
    <source>
        <dbReference type="Pfam" id="PF00892"/>
    </source>
</evidence>
<feature type="transmembrane region" description="Helical" evidence="5">
    <location>
        <begin position="266"/>
        <end position="289"/>
    </location>
</feature>
<dbReference type="SUPFAM" id="SSF103481">
    <property type="entry name" value="Multidrug resistance efflux transporter EmrE"/>
    <property type="match status" value="2"/>
</dbReference>
<gene>
    <name evidence="7" type="ORF">GCM10011289_02220</name>
</gene>
<name>A0A918U779_9NEIS</name>
<dbReference type="AlphaFoldDB" id="A0A918U779"/>
<reference evidence="7" key="2">
    <citation type="submission" date="2020-09" db="EMBL/GenBank/DDBJ databases">
        <authorList>
            <person name="Sun Q."/>
            <person name="Kim S."/>
        </authorList>
    </citation>
    <scope>NUCLEOTIDE SEQUENCE</scope>
    <source>
        <strain evidence="7">KCTC 32182</strain>
    </source>
</reference>
<evidence type="ECO:0000256" key="2">
    <source>
        <dbReference type="ARBA" id="ARBA00022692"/>
    </source>
</evidence>
<sequence length="304" mass="33087">MPWFDRFIALGIVAVWGFNFVVIKWGLAGVPPFLLGGLRFLAVSLIGMLIVPRPRLPAGWLALYGLAMGFGQFSCLFLAIKLGMPAGIASIVLQSQAFLTLIIAFLWLKESFSPLQVLGLVIGFAGLWCLAYATGSTTVSWLGFGLTLCAAASWAFSNVVIRAFIRRGHTPAMLGVVVWCSPFLVVPFGLFSWGLEREQIHLAALLQFKSLFAVGYLAVVASLFGYGQWARLLSRHPANIVAPYSLLVPLFGVLSAWVFLGERLSGWQWAGAGLLLGGLVVNVFGPGLLGRWSVYNGRRPRLQR</sequence>
<comment type="caution">
    <text evidence="7">The sequence shown here is derived from an EMBL/GenBank/DDBJ whole genome shotgun (WGS) entry which is preliminary data.</text>
</comment>
<proteinExistence type="predicted"/>
<dbReference type="PANTHER" id="PTHR32322:SF9">
    <property type="entry name" value="AMINO-ACID METABOLITE EFFLUX PUMP-RELATED"/>
    <property type="match status" value="1"/>
</dbReference>
<feature type="domain" description="EamA" evidence="6">
    <location>
        <begin position="8"/>
        <end position="130"/>
    </location>
</feature>
<feature type="transmembrane region" description="Helical" evidence="5">
    <location>
        <begin position="86"/>
        <end position="108"/>
    </location>
</feature>
<organism evidence="7 8">
    <name type="scientific">Paludibacterium paludis</name>
    <dbReference type="NCBI Taxonomy" id="1225769"/>
    <lineage>
        <taxon>Bacteria</taxon>
        <taxon>Pseudomonadati</taxon>
        <taxon>Pseudomonadota</taxon>
        <taxon>Betaproteobacteria</taxon>
        <taxon>Neisseriales</taxon>
        <taxon>Chromobacteriaceae</taxon>
        <taxon>Paludibacterium</taxon>
    </lineage>
</organism>
<feature type="transmembrane region" description="Helical" evidence="5">
    <location>
        <begin position="58"/>
        <end position="80"/>
    </location>
</feature>
<feature type="transmembrane region" description="Helical" evidence="5">
    <location>
        <begin position="238"/>
        <end position="260"/>
    </location>
</feature>
<evidence type="ECO:0000256" key="3">
    <source>
        <dbReference type="ARBA" id="ARBA00022989"/>
    </source>
</evidence>
<feature type="transmembrane region" description="Helical" evidence="5">
    <location>
        <begin position="139"/>
        <end position="161"/>
    </location>
</feature>
<reference evidence="7" key="1">
    <citation type="journal article" date="2014" name="Int. J. Syst. Evol. Microbiol.">
        <title>Complete genome sequence of Corynebacterium casei LMG S-19264T (=DSM 44701T), isolated from a smear-ripened cheese.</title>
        <authorList>
            <consortium name="US DOE Joint Genome Institute (JGI-PGF)"/>
            <person name="Walter F."/>
            <person name="Albersmeier A."/>
            <person name="Kalinowski J."/>
            <person name="Ruckert C."/>
        </authorList>
    </citation>
    <scope>NUCLEOTIDE SEQUENCE</scope>
    <source>
        <strain evidence="7">KCTC 32182</strain>
    </source>
</reference>
<keyword evidence="3 5" id="KW-1133">Transmembrane helix</keyword>
<keyword evidence="4 5" id="KW-0472">Membrane</keyword>
<evidence type="ECO:0000313" key="8">
    <source>
        <dbReference type="Proteomes" id="UP000645257"/>
    </source>
</evidence>
<feature type="domain" description="EamA" evidence="6">
    <location>
        <begin position="142"/>
        <end position="283"/>
    </location>
</feature>
<dbReference type="InterPro" id="IPR050638">
    <property type="entry name" value="AA-Vitamin_Transporters"/>
</dbReference>
<dbReference type="PANTHER" id="PTHR32322">
    <property type="entry name" value="INNER MEMBRANE TRANSPORTER"/>
    <property type="match status" value="1"/>
</dbReference>
<dbReference type="Proteomes" id="UP000645257">
    <property type="component" value="Unassembled WGS sequence"/>
</dbReference>
<dbReference type="EMBL" id="BMYX01000001">
    <property type="protein sequence ID" value="GGY03476.1"/>
    <property type="molecule type" value="Genomic_DNA"/>
</dbReference>
<dbReference type="Pfam" id="PF00892">
    <property type="entry name" value="EamA"/>
    <property type="match status" value="2"/>
</dbReference>
<dbReference type="InterPro" id="IPR000620">
    <property type="entry name" value="EamA_dom"/>
</dbReference>
<keyword evidence="8" id="KW-1185">Reference proteome</keyword>
<keyword evidence="2 5" id="KW-0812">Transmembrane</keyword>
<comment type="subcellular location">
    <subcellularLocation>
        <location evidence="1">Membrane</location>
        <topology evidence="1">Multi-pass membrane protein</topology>
    </subcellularLocation>
</comment>
<dbReference type="InterPro" id="IPR037185">
    <property type="entry name" value="EmrE-like"/>
</dbReference>
<evidence type="ECO:0000313" key="7">
    <source>
        <dbReference type="EMBL" id="GGY03476.1"/>
    </source>
</evidence>
<dbReference type="GO" id="GO:0016020">
    <property type="term" value="C:membrane"/>
    <property type="evidence" value="ECO:0007669"/>
    <property type="project" value="UniProtKB-SubCell"/>
</dbReference>
<evidence type="ECO:0000256" key="1">
    <source>
        <dbReference type="ARBA" id="ARBA00004141"/>
    </source>
</evidence>
<dbReference type="Gene3D" id="1.10.3730.20">
    <property type="match status" value="1"/>
</dbReference>
<feature type="transmembrane region" description="Helical" evidence="5">
    <location>
        <begin position="33"/>
        <end position="51"/>
    </location>
</feature>
<accession>A0A918U779</accession>
<evidence type="ECO:0000256" key="5">
    <source>
        <dbReference type="SAM" id="Phobius"/>
    </source>
</evidence>
<feature type="transmembrane region" description="Helical" evidence="5">
    <location>
        <begin position="115"/>
        <end position="133"/>
    </location>
</feature>